<dbReference type="AlphaFoldDB" id="A0A8X6VQD0"/>
<proteinExistence type="predicted"/>
<evidence type="ECO:0000313" key="1">
    <source>
        <dbReference type="EMBL" id="GFY15980.1"/>
    </source>
</evidence>
<protein>
    <submittedName>
        <fullName evidence="1">Uncharacterized protein</fullName>
    </submittedName>
</protein>
<reference evidence="1" key="1">
    <citation type="submission" date="2020-08" db="EMBL/GenBank/DDBJ databases">
        <title>Multicomponent nature underlies the extraordinary mechanical properties of spider dragline silk.</title>
        <authorList>
            <person name="Kono N."/>
            <person name="Nakamura H."/>
            <person name="Mori M."/>
            <person name="Yoshida Y."/>
            <person name="Ohtoshi R."/>
            <person name="Malay A.D."/>
            <person name="Moran D.A.P."/>
            <person name="Tomita M."/>
            <person name="Numata K."/>
            <person name="Arakawa K."/>
        </authorList>
    </citation>
    <scope>NUCLEOTIDE SEQUENCE</scope>
</reference>
<accession>A0A8X6VQD0</accession>
<keyword evidence="2" id="KW-1185">Reference proteome</keyword>
<dbReference type="Proteomes" id="UP000887159">
    <property type="component" value="Unassembled WGS sequence"/>
</dbReference>
<dbReference type="EMBL" id="BMAU01021335">
    <property type="protein sequence ID" value="GFY15980.1"/>
    <property type="molecule type" value="Genomic_DNA"/>
</dbReference>
<evidence type="ECO:0000313" key="2">
    <source>
        <dbReference type="Proteomes" id="UP000887159"/>
    </source>
</evidence>
<name>A0A8X6VQD0_TRICX</name>
<gene>
    <name evidence="1" type="ORF">TNCV_1286251</name>
</gene>
<organism evidence="1 2">
    <name type="scientific">Trichonephila clavipes</name>
    <name type="common">Golden silk orbweaver</name>
    <name type="synonym">Nephila clavipes</name>
    <dbReference type="NCBI Taxonomy" id="2585209"/>
    <lineage>
        <taxon>Eukaryota</taxon>
        <taxon>Metazoa</taxon>
        <taxon>Ecdysozoa</taxon>
        <taxon>Arthropoda</taxon>
        <taxon>Chelicerata</taxon>
        <taxon>Arachnida</taxon>
        <taxon>Araneae</taxon>
        <taxon>Araneomorphae</taxon>
        <taxon>Entelegynae</taxon>
        <taxon>Araneoidea</taxon>
        <taxon>Nephilidae</taxon>
        <taxon>Trichonephila</taxon>
    </lineage>
</organism>
<comment type="caution">
    <text evidence="1">The sequence shown here is derived from an EMBL/GenBank/DDBJ whole genome shotgun (WGS) entry which is preliminary data.</text>
</comment>
<sequence length="74" mass="8416">MLSKWYHNLSLDLLVPQFWNLDSWGLEHSLVSPDGFCYIEVILNASDKFVTLRKLSTDIDPIDTNGEGCQAASW</sequence>